<protein>
    <submittedName>
        <fullName evidence="2">Uncharacterized protein</fullName>
    </submittedName>
</protein>
<evidence type="ECO:0000313" key="2">
    <source>
        <dbReference type="EMBL" id="KAF4688666.1"/>
    </source>
</evidence>
<name>A0A7J6NYQ6_PEROL</name>
<dbReference type="AlphaFoldDB" id="A0A7J6NYQ6"/>
<feature type="region of interest" description="Disordered" evidence="1">
    <location>
        <begin position="287"/>
        <end position="317"/>
    </location>
</feature>
<reference evidence="2 3" key="1">
    <citation type="submission" date="2020-04" db="EMBL/GenBank/DDBJ databases">
        <title>Perkinsus olseni comparative genomics.</title>
        <authorList>
            <person name="Bogema D.R."/>
        </authorList>
    </citation>
    <scope>NUCLEOTIDE SEQUENCE [LARGE SCALE GENOMIC DNA]</scope>
    <source>
        <strain evidence="2">00978-12</strain>
    </source>
</reference>
<dbReference type="Proteomes" id="UP000541610">
    <property type="component" value="Unassembled WGS sequence"/>
</dbReference>
<sequence length="344" mass="38416">MIHREKSTRCLILVAHRQRLRIGPFRRLLVNAEEFQGNERGAAVNAGSYLPRVRHSNDRGGQDDHKALAFKVGLWSVPQMTNIICPKTGAKGKFKIRFDKTGLNPLRRLDKSTFRDELARLNSAAIKLNYRRESDTEVRALDKNIEQMGPAGKETVARMRDVCWAAIRVIEKSYPTHDSLCDKYGKGNAFPPLSSVYLETKNNGAACYISDGRPAQVGHAALEFVIGLDHTPYTRQIVCPTTPRRQAFEAQRPGRDPLSRITGLGLLDALDELNTAARRLNPRSFSPAHRLKTFGDPTPRAKSDLRQITSKSGETEKESVKACRAAVAAVEGRFGSFDKLCDQY</sequence>
<comment type="caution">
    <text evidence="2">The sequence shown here is derived from an EMBL/GenBank/DDBJ whole genome shotgun (WGS) entry which is preliminary data.</text>
</comment>
<evidence type="ECO:0000256" key="1">
    <source>
        <dbReference type="SAM" id="MobiDB-lite"/>
    </source>
</evidence>
<organism evidence="2 3">
    <name type="scientific">Perkinsus olseni</name>
    <name type="common">Perkinsus atlanticus</name>
    <dbReference type="NCBI Taxonomy" id="32597"/>
    <lineage>
        <taxon>Eukaryota</taxon>
        <taxon>Sar</taxon>
        <taxon>Alveolata</taxon>
        <taxon>Perkinsozoa</taxon>
        <taxon>Perkinsea</taxon>
        <taxon>Perkinsida</taxon>
        <taxon>Perkinsidae</taxon>
        <taxon>Perkinsus</taxon>
    </lineage>
</organism>
<proteinExistence type="predicted"/>
<dbReference type="EMBL" id="JABANP010000145">
    <property type="protein sequence ID" value="KAF4688666.1"/>
    <property type="molecule type" value="Genomic_DNA"/>
</dbReference>
<evidence type="ECO:0000313" key="3">
    <source>
        <dbReference type="Proteomes" id="UP000541610"/>
    </source>
</evidence>
<gene>
    <name evidence="2" type="ORF">FOZ60_002531</name>
</gene>
<accession>A0A7J6NYQ6</accession>